<dbReference type="RefSeq" id="WP_020373513.1">
    <property type="nucleotide sequence ID" value="NZ_FWWY01000001.1"/>
</dbReference>
<dbReference type="OrthoDB" id="9783788at2"/>
<name>A0A1W1WL30_SULTA</name>
<organism evidence="2 3">
    <name type="scientific">Sulfobacillus thermosulfidooxidans (strain DSM 9293 / VKM B-1269 / AT-1)</name>
    <dbReference type="NCBI Taxonomy" id="929705"/>
    <lineage>
        <taxon>Bacteria</taxon>
        <taxon>Bacillati</taxon>
        <taxon>Bacillota</taxon>
        <taxon>Clostridia</taxon>
        <taxon>Eubacteriales</taxon>
        <taxon>Clostridiales Family XVII. Incertae Sedis</taxon>
        <taxon>Sulfobacillus</taxon>
    </lineage>
</organism>
<evidence type="ECO:0000259" key="1">
    <source>
        <dbReference type="Pfam" id="PF08281"/>
    </source>
</evidence>
<dbReference type="AlphaFoldDB" id="A0A1W1WL30"/>
<dbReference type="Proteomes" id="UP000192660">
    <property type="component" value="Unassembled WGS sequence"/>
</dbReference>
<dbReference type="InterPro" id="IPR013325">
    <property type="entry name" value="RNA_pol_sigma_r2"/>
</dbReference>
<dbReference type="GO" id="GO:0016987">
    <property type="term" value="F:sigma factor activity"/>
    <property type="evidence" value="ECO:0007669"/>
    <property type="project" value="InterPro"/>
</dbReference>
<dbReference type="Pfam" id="PF08281">
    <property type="entry name" value="Sigma70_r4_2"/>
    <property type="match status" value="1"/>
</dbReference>
<proteinExistence type="predicted"/>
<dbReference type="Gene3D" id="1.10.10.10">
    <property type="entry name" value="Winged helix-like DNA-binding domain superfamily/Winged helix DNA-binding domain"/>
    <property type="match status" value="1"/>
</dbReference>
<sequence>MIPIQATVIRRRTCPRVRGWRARVVPMTWWRIHAVVERARTDPDSATWLWHHDRDGVMFEARRVWDASMSHTDWMQEAAMAWWIAVQAFRPGRGAPWFSFWRTTVRRRLASRLKAVHRHKHLVLSQAWSLQAPITPDADDRTTWEDWAADPRATDPVAWLVEQETWQERWMQWADALTPREWTVWLGWVHRRSYAAIAADMGLSVKSVDNALQRALRKIRAVERGRDIG</sequence>
<feature type="domain" description="RNA polymerase sigma factor 70 region 4 type 2" evidence="1">
    <location>
        <begin position="192"/>
        <end position="219"/>
    </location>
</feature>
<dbReference type="InterPro" id="IPR016032">
    <property type="entry name" value="Sig_transdc_resp-reg_C-effctor"/>
</dbReference>
<dbReference type="InterPro" id="IPR036388">
    <property type="entry name" value="WH-like_DNA-bd_sf"/>
</dbReference>
<reference evidence="3" key="1">
    <citation type="submission" date="2017-04" db="EMBL/GenBank/DDBJ databases">
        <authorList>
            <person name="Varghese N."/>
            <person name="Submissions S."/>
        </authorList>
    </citation>
    <scope>NUCLEOTIDE SEQUENCE [LARGE SCALE GENOMIC DNA]</scope>
    <source>
        <strain evidence="3">DSM 9293</strain>
    </source>
</reference>
<dbReference type="EMBL" id="FWWY01000001">
    <property type="protein sequence ID" value="SMC06892.1"/>
    <property type="molecule type" value="Genomic_DNA"/>
</dbReference>
<evidence type="ECO:0000313" key="3">
    <source>
        <dbReference type="Proteomes" id="UP000192660"/>
    </source>
</evidence>
<protein>
    <submittedName>
        <fullName evidence="2">RNA polymerase sporulation-specific sigma factor</fullName>
    </submittedName>
</protein>
<dbReference type="SUPFAM" id="SSF88946">
    <property type="entry name" value="Sigma2 domain of RNA polymerase sigma factors"/>
    <property type="match status" value="1"/>
</dbReference>
<dbReference type="GO" id="GO:0003677">
    <property type="term" value="F:DNA binding"/>
    <property type="evidence" value="ECO:0007669"/>
    <property type="project" value="InterPro"/>
</dbReference>
<dbReference type="InterPro" id="IPR013249">
    <property type="entry name" value="RNA_pol_sigma70_r4_t2"/>
</dbReference>
<dbReference type="SUPFAM" id="SSF46894">
    <property type="entry name" value="C-terminal effector domain of the bipartite response regulators"/>
    <property type="match status" value="1"/>
</dbReference>
<accession>A0A1W1WL30</accession>
<keyword evidence="3" id="KW-1185">Reference proteome</keyword>
<evidence type="ECO:0000313" key="2">
    <source>
        <dbReference type="EMBL" id="SMC06892.1"/>
    </source>
</evidence>
<dbReference type="GO" id="GO:0006352">
    <property type="term" value="P:DNA-templated transcription initiation"/>
    <property type="evidence" value="ECO:0007669"/>
    <property type="project" value="InterPro"/>
</dbReference>
<gene>
    <name evidence="2" type="ORF">SAMN00768000_3081</name>
</gene>